<keyword evidence="14" id="KW-1185">Reference proteome</keyword>
<evidence type="ECO:0000256" key="2">
    <source>
        <dbReference type="ARBA" id="ARBA00005019"/>
    </source>
</evidence>
<dbReference type="PANTHER" id="PTHR39321:SF3">
    <property type="entry name" value="PHOSPHOPANTETHEINE ADENYLYLTRANSFERASE"/>
    <property type="match status" value="1"/>
</dbReference>
<keyword evidence="7 11" id="KW-0547">Nucleotide-binding</keyword>
<dbReference type="Gene3D" id="3.40.50.620">
    <property type="entry name" value="HUPs"/>
    <property type="match status" value="1"/>
</dbReference>
<dbReference type="AlphaFoldDB" id="A0A5C6M5Y3"/>
<evidence type="ECO:0000256" key="11">
    <source>
        <dbReference type="HAMAP-Rule" id="MF_00244"/>
    </source>
</evidence>
<proteinExistence type="inferred from homology"/>
<comment type="catalytic activity">
    <reaction evidence="10 11">
        <text>nicotinate beta-D-ribonucleotide + ATP + H(+) = deamido-NAD(+) + diphosphate</text>
        <dbReference type="Rhea" id="RHEA:22860"/>
        <dbReference type="ChEBI" id="CHEBI:15378"/>
        <dbReference type="ChEBI" id="CHEBI:30616"/>
        <dbReference type="ChEBI" id="CHEBI:33019"/>
        <dbReference type="ChEBI" id="CHEBI:57502"/>
        <dbReference type="ChEBI" id="CHEBI:58437"/>
        <dbReference type="EC" id="2.7.7.18"/>
    </reaction>
</comment>
<evidence type="ECO:0000256" key="10">
    <source>
        <dbReference type="ARBA" id="ARBA00048721"/>
    </source>
</evidence>
<comment type="similarity">
    <text evidence="3 11">Belongs to the NadD family.</text>
</comment>
<dbReference type="Proteomes" id="UP000321083">
    <property type="component" value="Unassembled WGS sequence"/>
</dbReference>
<dbReference type="HAMAP" id="MF_00244">
    <property type="entry name" value="NaMN_adenylyltr"/>
    <property type="match status" value="1"/>
</dbReference>
<dbReference type="GO" id="GO:0009435">
    <property type="term" value="P:NAD+ biosynthetic process"/>
    <property type="evidence" value="ECO:0007669"/>
    <property type="project" value="UniProtKB-UniRule"/>
</dbReference>
<dbReference type="EC" id="2.7.7.18" evidence="11"/>
<comment type="pathway">
    <text evidence="2 11">Cofactor biosynthesis; NAD(+) biosynthesis; deamido-NAD(+) from nicotinate D-ribonucleotide: step 1/1.</text>
</comment>
<dbReference type="EMBL" id="SRHE01000221">
    <property type="protein sequence ID" value="TWW09627.1"/>
    <property type="molecule type" value="Genomic_DNA"/>
</dbReference>
<comment type="caution">
    <text evidence="13">The sequence shown here is derived from an EMBL/GenBank/DDBJ whole genome shotgun (WGS) entry which is preliminary data.</text>
</comment>
<dbReference type="NCBIfam" id="NF000840">
    <property type="entry name" value="PRK00071.1-3"/>
    <property type="match status" value="1"/>
</dbReference>
<feature type="domain" description="Cytidyltransferase-like" evidence="12">
    <location>
        <begin position="5"/>
        <end position="173"/>
    </location>
</feature>
<evidence type="ECO:0000256" key="3">
    <source>
        <dbReference type="ARBA" id="ARBA00009014"/>
    </source>
</evidence>
<keyword evidence="4 11" id="KW-0662">Pyridine nucleotide biosynthesis</keyword>
<evidence type="ECO:0000256" key="8">
    <source>
        <dbReference type="ARBA" id="ARBA00022840"/>
    </source>
</evidence>
<evidence type="ECO:0000256" key="9">
    <source>
        <dbReference type="ARBA" id="ARBA00023027"/>
    </source>
</evidence>
<keyword evidence="5 11" id="KW-0808">Transferase</keyword>
<accession>A0A5C6M5Y3</accession>
<dbReference type="GO" id="GO:0005524">
    <property type="term" value="F:ATP binding"/>
    <property type="evidence" value="ECO:0007669"/>
    <property type="project" value="UniProtKB-KW"/>
</dbReference>
<evidence type="ECO:0000313" key="13">
    <source>
        <dbReference type="EMBL" id="TWW09627.1"/>
    </source>
</evidence>
<organism evidence="13 14">
    <name type="scientific">Planctomyces bekefii</name>
    <dbReference type="NCBI Taxonomy" id="1653850"/>
    <lineage>
        <taxon>Bacteria</taxon>
        <taxon>Pseudomonadati</taxon>
        <taxon>Planctomycetota</taxon>
        <taxon>Planctomycetia</taxon>
        <taxon>Planctomycetales</taxon>
        <taxon>Planctomycetaceae</taxon>
        <taxon>Planctomyces</taxon>
    </lineage>
</organism>
<gene>
    <name evidence="11 13" type="primary">nadD</name>
    <name evidence="13" type="ORF">E3A20_12440</name>
</gene>
<evidence type="ECO:0000256" key="5">
    <source>
        <dbReference type="ARBA" id="ARBA00022679"/>
    </source>
</evidence>
<dbReference type="NCBIfam" id="TIGR00125">
    <property type="entry name" value="cyt_tran_rel"/>
    <property type="match status" value="1"/>
</dbReference>
<evidence type="ECO:0000313" key="14">
    <source>
        <dbReference type="Proteomes" id="UP000321083"/>
    </source>
</evidence>
<reference evidence="13 14" key="2">
    <citation type="submission" date="2019-08" db="EMBL/GenBank/DDBJ databases">
        <authorList>
            <person name="Henke P."/>
        </authorList>
    </citation>
    <scope>NUCLEOTIDE SEQUENCE [LARGE SCALE GENOMIC DNA]</scope>
    <source>
        <strain evidence="13">Phe10_nw2017</strain>
    </source>
</reference>
<dbReference type="Pfam" id="PF01467">
    <property type="entry name" value="CTP_transf_like"/>
    <property type="match status" value="1"/>
</dbReference>
<reference evidence="13 14" key="1">
    <citation type="submission" date="2019-08" db="EMBL/GenBank/DDBJ databases">
        <title>100 year-old enigma solved: identification of Planctomyces bekefii, the type genus and species of the phylum Planctomycetes.</title>
        <authorList>
            <person name="Svetlana D.N."/>
            <person name="Overmann J."/>
        </authorList>
    </citation>
    <scope>NUCLEOTIDE SEQUENCE [LARGE SCALE GENOMIC DNA]</scope>
    <source>
        <strain evidence="13">Phe10_nw2017</strain>
    </source>
</reference>
<evidence type="ECO:0000256" key="7">
    <source>
        <dbReference type="ARBA" id="ARBA00022741"/>
    </source>
</evidence>
<dbReference type="SUPFAM" id="SSF52374">
    <property type="entry name" value="Nucleotidylyl transferase"/>
    <property type="match status" value="1"/>
</dbReference>
<evidence type="ECO:0000256" key="1">
    <source>
        <dbReference type="ARBA" id="ARBA00002324"/>
    </source>
</evidence>
<name>A0A5C6M5Y3_9PLAN</name>
<comment type="function">
    <text evidence="1 11">Catalyzes the reversible adenylation of nicotinate mononucleotide (NaMN) to nicotinic acid adenine dinucleotide (NaAD).</text>
</comment>
<evidence type="ECO:0000259" key="12">
    <source>
        <dbReference type="Pfam" id="PF01467"/>
    </source>
</evidence>
<dbReference type="InterPro" id="IPR004821">
    <property type="entry name" value="Cyt_trans-like"/>
</dbReference>
<dbReference type="InterPro" id="IPR005248">
    <property type="entry name" value="NadD/NMNAT"/>
</dbReference>
<keyword evidence="8 11" id="KW-0067">ATP-binding</keyword>
<evidence type="ECO:0000256" key="4">
    <source>
        <dbReference type="ARBA" id="ARBA00022642"/>
    </source>
</evidence>
<keyword evidence="9 11" id="KW-0520">NAD</keyword>
<keyword evidence="6 11" id="KW-0548">Nucleotidyltransferase</keyword>
<dbReference type="GO" id="GO:0004515">
    <property type="term" value="F:nicotinate-nucleotide adenylyltransferase activity"/>
    <property type="evidence" value="ECO:0007669"/>
    <property type="project" value="UniProtKB-UniRule"/>
</dbReference>
<protein>
    <recommendedName>
        <fullName evidence="11">Probable nicotinate-nucleotide adenylyltransferase</fullName>
        <ecNumber evidence="11">2.7.7.18</ecNumber>
    </recommendedName>
    <alternativeName>
        <fullName evidence="11">Deamido-NAD(+) diphosphorylase</fullName>
    </alternativeName>
    <alternativeName>
        <fullName evidence="11">Deamido-NAD(+) pyrophosphorylase</fullName>
    </alternativeName>
    <alternativeName>
        <fullName evidence="11">Nicotinate mononucleotide adenylyltransferase</fullName>
        <shortName evidence="11">NaMN adenylyltransferase</shortName>
    </alternativeName>
</protein>
<dbReference type="CDD" id="cd02165">
    <property type="entry name" value="NMNAT"/>
    <property type="match status" value="1"/>
</dbReference>
<dbReference type="InterPro" id="IPR014729">
    <property type="entry name" value="Rossmann-like_a/b/a_fold"/>
</dbReference>
<dbReference type="UniPathway" id="UPA00253">
    <property type="reaction ID" value="UER00332"/>
</dbReference>
<evidence type="ECO:0000256" key="6">
    <source>
        <dbReference type="ARBA" id="ARBA00022695"/>
    </source>
</evidence>
<dbReference type="NCBIfam" id="TIGR00482">
    <property type="entry name" value="nicotinate (nicotinamide) nucleotide adenylyltransferase"/>
    <property type="match status" value="1"/>
</dbReference>
<sequence length="200" mass="22113">MRMGILGGTFDPIHYGHLLAAEACREALALNQVRFMPAAASPHKPDQRAADGHARADMIQLAIAGCPEFVVDRRELRRPAPSWTIDTLRSLRSEFPEAELFLLLGADSLREFLTWKDPLEISQLATLAVCNRPGSPAPTPAQTAAWVGPEIATRVVPVSIPGIDLSATDLRQRSRQGQSLRFRTPRAVEAFLTEHKLYRN</sequence>
<dbReference type="PANTHER" id="PTHR39321">
    <property type="entry name" value="NICOTINATE-NUCLEOTIDE ADENYLYLTRANSFERASE-RELATED"/>
    <property type="match status" value="1"/>
</dbReference>